<dbReference type="EMBL" id="LDRX01000008">
    <property type="protein sequence ID" value="KTS85053.1"/>
    <property type="molecule type" value="Genomic_DNA"/>
</dbReference>
<protein>
    <submittedName>
        <fullName evidence="1">Peptidase M28</fullName>
    </submittedName>
</protein>
<accession>A0ACC5A166</accession>
<dbReference type="Proteomes" id="UP000074866">
    <property type="component" value="Unassembled WGS sequence"/>
</dbReference>
<name>A0ACC5A166_9BACL</name>
<reference evidence="1 2" key="1">
    <citation type="journal article" date="2016" name="Front. Microbiol.">
        <title>Genomic Resource of Rice Seed Associated Bacteria.</title>
        <authorList>
            <person name="Midha S."/>
            <person name="Bansal K."/>
            <person name="Sharma S."/>
            <person name="Kumar N."/>
            <person name="Patil P.P."/>
            <person name="Chaudhry V."/>
            <person name="Patil P.B."/>
        </authorList>
    </citation>
    <scope>NUCLEOTIDE SEQUENCE [LARGE SCALE GENOMIC DNA]</scope>
    <source>
        <strain evidence="1 2">NS115</strain>
    </source>
</reference>
<organism evidence="1 2">
    <name type="scientific">Paenibacillus jamilae</name>
    <dbReference type="NCBI Taxonomy" id="114136"/>
    <lineage>
        <taxon>Bacteria</taxon>
        <taxon>Bacillati</taxon>
        <taxon>Bacillota</taxon>
        <taxon>Bacilli</taxon>
        <taxon>Bacillales</taxon>
        <taxon>Paenibacillaceae</taxon>
        <taxon>Paenibacillus</taxon>
    </lineage>
</organism>
<gene>
    <name evidence="1" type="ORF">NS115_01265</name>
</gene>
<evidence type="ECO:0000313" key="2">
    <source>
        <dbReference type="Proteomes" id="UP000074866"/>
    </source>
</evidence>
<comment type="caution">
    <text evidence="1">The sequence shown here is derived from an EMBL/GenBank/DDBJ whole genome shotgun (WGS) entry which is preliminary data.</text>
</comment>
<keyword evidence="2" id="KW-1185">Reference proteome</keyword>
<sequence>MMLRTRTRRFAALIAAAVTFTTLVPGLPASADASPNPMEGIVLTKHERLGPEGFGTISYEDGIFYLTGKNNRAYSDDGGSSWKKLYGNNAQMDTAGDGNGNFLTVVGSGGYIRWDTTTRALESFEKTIYYPGFKPSMPSVAYFKGSFYAAGYETATMPQLGRIFKLNDDGESWEHIAVQGPALENKRFNKIRTNGTTMVAVGEYGLIATSTDGVTWTQRESGSSQHLVDVTVPADGSPIMAVGMYNTITISEDGGETWQAYGFKYDDPDIYSVTYARGYYVISNEYGKILYSTDARNWSEFNHGFGRIGINAINIDLPGQMVLVSGGGLVYSVSKATTSTALASSANPASVEQEVVFTATVSKPSNSPVTAAPTGTVTFKNGESVLGSAPLTVGQATYSVSDLSIGTHQITAVYSGDGAFGTSASAPLGQVVTDAVPKKSTTTTVTSTRNPSTVGQSVTIHATVTGPSGTPTGTLTFKDGDTVLDAVPMTVGAATYSTTQFMVGVHPITVTYSGDVQFEGSTSATLHQTVNADDSGNSDNGSGGSSGGSDGKSSGGSGGGSDPTTGTTPTAQPTTPEQPDAQKPEGNGEIPQDPNDIFRSQVVRADSNVIAGVQARTAEILENGGQFASIQYNDLGDHWSIPNVEKLTKLGVIHGYPTGGFEPDAVITRAEFAAMIDRGFVDMASRKVEINEEDFAAFSDIEGHWSSDNLKQLVAVGVMTGYEDGTIRPEKLITRQEMALMITRVLNAYILNRDTSDVAFSDLDGAYGAEAIKKAAALGIFTGKTKQRFDPFAGATRAESLQTIINTYTLSPAIKEALDSLS</sequence>
<evidence type="ECO:0000313" key="1">
    <source>
        <dbReference type="EMBL" id="KTS85053.1"/>
    </source>
</evidence>
<proteinExistence type="predicted"/>